<accession>A0A0X3BP81</accession>
<dbReference type="AlphaFoldDB" id="A0A0X3BP81"/>
<organism evidence="1 2">
    <name type="scientific">Methanoculleus bourgensis</name>
    <dbReference type="NCBI Taxonomy" id="83986"/>
    <lineage>
        <taxon>Archaea</taxon>
        <taxon>Methanobacteriati</taxon>
        <taxon>Methanobacteriota</taxon>
        <taxon>Stenosarchaea group</taxon>
        <taxon>Methanomicrobia</taxon>
        <taxon>Methanomicrobiales</taxon>
        <taxon>Methanomicrobiaceae</taxon>
        <taxon>Methanoculleus</taxon>
    </lineage>
</organism>
<reference evidence="1 2" key="1">
    <citation type="submission" date="2016-01" db="EMBL/GenBank/DDBJ databases">
        <authorList>
            <person name="Manzoor S."/>
        </authorList>
    </citation>
    <scope>NUCLEOTIDE SEQUENCE [LARGE SCALE GENOMIC DNA]</scope>
    <source>
        <strain evidence="1">Methanoculleus sp MAB1</strain>
    </source>
</reference>
<gene>
    <name evidence="1" type="ORF">MMAB1_2122</name>
</gene>
<proteinExistence type="predicted"/>
<sequence>MNYEHLTATIAGAFRKLAEKRSYREKWAVRFLSPKYASKILCRWLYLYLPIRLNKQADNKVFHS</sequence>
<dbReference type="Proteomes" id="UP000069850">
    <property type="component" value="Chromosome 1"/>
</dbReference>
<dbReference type="KEGG" id="mema:MMAB1_2122"/>
<evidence type="ECO:0000313" key="1">
    <source>
        <dbReference type="EMBL" id="CVK33335.1"/>
    </source>
</evidence>
<protein>
    <submittedName>
        <fullName evidence="1">Uncharacterized protein</fullName>
    </submittedName>
</protein>
<dbReference type="EMBL" id="LT158599">
    <property type="protein sequence ID" value="CVK33335.1"/>
    <property type="molecule type" value="Genomic_DNA"/>
</dbReference>
<name>A0A0X3BP81_9EURY</name>
<evidence type="ECO:0000313" key="2">
    <source>
        <dbReference type="Proteomes" id="UP000069850"/>
    </source>
</evidence>